<feature type="transmembrane region" description="Helical" evidence="1">
    <location>
        <begin position="62"/>
        <end position="87"/>
    </location>
</feature>
<proteinExistence type="predicted"/>
<dbReference type="NCBIfam" id="TIGR00697">
    <property type="entry name" value="queuosine precursor transporter"/>
    <property type="match status" value="1"/>
</dbReference>
<evidence type="ECO:0008006" key="3">
    <source>
        <dbReference type="Google" id="ProtNLM"/>
    </source>
</evidence>
<dbReference type="PANTHER" id="PTHR34300:SF2">
    <property type="entry name" value="QUEUOSINE PRECURSOR TRANSPORTER-RELATED"/>
    <property type="match status" value="1"/>
</dbReference>
<sequence length="125" mass="13561">LFWVVSELPPDTFVGDQLEFGSVLAPVFRVVLASIIAEVVAELIDTEVYHWWVTKFGQANQWLRVVSSNAVSVPIDSAIFCLIAFAGVLPASVVWSIFAANIIVKGAVTVISIPGIYAVKEQNTI</sequence>
<feature type="non-terminal residue" evidence="2">
    <location>
        <position position="1"/>
    </location>
</feature>
<keyword evidence="1" id="KW-0812">Transmembrane</keyword>
<protein>
    <recommendedName>
        <fullName evidence="3">VUT family protein</fullName>
    </recommendedName>
</protein>
<evidence type="ECO:0000256" key="1">
    <source>
        <dbReference type="SAM" id="Phobius"/>
    </source>
</evidence>
<keyword evidence="1" id="KW-0472">Membrane</keyword>
<dbReference type="AlphaFoldDB" id="A0A0F8YK38"/>
<feature type="transmembrane region" description="Helical" evidence="1">
    <location>
        <begin position="93"/>
        <end position="119"/>
    </location>
</feature>
<evidence type="ECO:0000313" key="2">
    <source>
        <dbReference type="EMBL" id="KKK81767.1"/>
    </source>
</evidence>
<reference evidence="2" key="1">
    <citation type="journal article" date="2015" name="Nature">
        <title>Complex archaea that bridge the gap between prokaryotes and eukaryotes.</title>
        <authorList>
            <person name="Spang A."/>
            <person name="Saw J.H."/>
            <person name="Jorgensen S.L."/>
            <person name="Zaremba-Niedzwiedzka K."/>
            <person name="Martijn J."/>
            <person name="Lind A.E."/>
            <person name="van Eijk R."/>
            <person name="Schleper C."/>
            <person name="Guy L."/>
            <person name="Ettema T.J."/>
        </authorList>
    </citation>
    <scope>NUCLEOTIDE SEQUENCE</scope>
</reference>
<dbReference type="Pfam" id="PF02592">
    <property type="entry name" value="Vut_1"/>
    <property type="match status" value="1"/>
</dbReference>
<feature type="transmembrane region" description="Helical" evidence="1">
    <location>
        <begin position="20"/>
        <end position="41"/>
    </location>
</feature>
<name>A0A0F8YK38_9ZZZZ</name>
<dbReference type="InterPro" id="IPR003744">
    <property type="entry name" value="YhhQ"/>
</dbReference>
<accession>A0A0F8YK38</accession>
<dbReference type="PANTHER" id="PTHR34300">
    <property type="entry name" value="QUEUOSINE PRECURSOR TRANSPORTER-RELATED"/>
    <property type="match status" value="1"/>
</dbReference>
<comment type="caution">
    <text evidence="2">The sequence shown here is derived from an EMBL/GenBank/DDBJ whole genome shotgun (WGS) entry which is preliminary data.</text>
</comment>
<keyword evidence="1" id="KW-1133">Transmembrane helix</keyword>
<gene>
    <name evidence="2" type="ORF">LCGC14_2810160</name>
</gene>
<organism evidence="2">
    <name type="scientific">marine sediment metagenome</name>
    <dbReference type="NCBI Taxonomy" id="412755"/>
    <lineage>
        <taxon>unclassified sequences</taxon>
        <taxon>metagenomes</taxon>
        <taxon>ecological metagenomes</taxon>
    </lineage>
</organism>
<dbReference type="EMBL" id="LAZR01052977">
    <property type="protein sequence ID" value="KKK81767.1"/>
    <property type="molecule type" value="Genomic_DNA"/>
</dbReference>